<dbReference type="FunFam" id="1.10.8.10:FF:000001">
    <property type="entry name" value="Elongation factor Ts"/>
    <property type="match status" value="1"/>
</dbReference>
<dbReference type="RefSeq" id="WP_185692628.1">
    <property type="nucleotide sequence ID" value="NZ_JACHVA010000080.1"/>
</dbReference>
<dbReference type="PANTHER" id="PTHR11741:SF0">
    <property type="entry name" value="ELONGATION FACTOR TS, MITOCHONDRIAL"/>
    <property type="match status" value="1"/>
</dbReference>
<dbReference type="NCBIfam" id="TIGR00116">
    <property type="entry name" value="tsf"/>
    <property type="match status" value="1"/>
</dbReference>
<dbReference type="FunFam" id="1.10.286.20:FF:000001">
    <property type="entry name" value="Elongation factor Ts"/>
    <property type="match status" value="1"/>
</dbReference>
<evidence type="ECO:0000256" key="7">
    <source>
        <dbReference type="RuleBase" id="RU000643"/>
    </source>
</evidence>
<dbReference type="Gene3D" id="1.10.286.20">
    <property type="match status" value="1"/>
</dbReference>
<dbReference type="InterPro" id="IPR014039">
    <property type="entry name" value="Transl_elong_EFTs/EF1B_dimer"/>
</dbReference>
<evidence type="ECO:0000313" key="9">
    <source>
        <dbReference type="EMBL" id="MBC2601928.1"/>
    </source>
</evidence>
<keyword evidence="10" id="KW-1185">Reference proteome</keyword>
<dbReference type="Proteomes" id="UP000525652">
    <property type="component" value="Unassembled WGS sequence"/>
</dbReference>
<dbReference type="InterPro" id="IPR018101">
    <property type="entry name" value="Transl_elong_Ts_CS"/>
</dbReference>
<name>A0A7X1AXP7_9BACT</name>
<dbReference type="InterPro" id="IPR036402">
    <property type="entry name" value="EF-Ts_dimer_sf"/>
</dbReference>
<dbReference type="SUPFAM" id="SSF46934">
    <property type="entry name" value="UBA-like"/>
    <property type="match status" value="1"/>
</dbReference>
<proteinExistence type="inferred from homology"/>
<dbReference type="PROSITE" id="PS01127">
    <property type="entry name" value="EF_TS_2"/>
    <property type="match status" value="1"/>
</dbReference>
<comment type="similarity">
    <text evidence="1 5 6">Belongs to the EF-Ts family.</text>
</comment>
<gene>
    <name evidence="5 9" type="primary">tsf</name>
    <name evidence="9" type="ORF">H5P30_09060</name>
</gene>
<dbReference type="InterPro" id="IPR001816">
    <property type="entry name" value="Transl_elong_EFTs/EF1B"/>
</dbReference>
<keyword evidence="4 5" id="KW-0648">Protein biosynthesis</keyword>
<evidence type="ECO:0000313" key="10">
    <source>
        <dbReference type="Proteomes" id="UP000525652"/>
    </source>
</evidence>
<dbReference type="CDD" id="cd14275">
    <property type="entry name" value="UBA_EF-Ts"/>
    <property type="match status" value="1"/>
</dbReference>
<keyword evidence="5" id="KW-0963">Cytoplasm</keyword>
<keyword evidence="3 5" id="KW-0251">Elongation factor</keyword>
<dbReference type="AlphaFoldDB" id="A0A7X1AXP7"/>
<dbReference type="PROSITE" id="PS01126">
    <property type="entry name" value="EF_TS_1"/>
    <property type="match status" value="1"/>
</dbReference>
<evidence type="ECO:0000256" key="1">
    <source>
        <dbReference type="ARBA" id="ARBA00005532"/>
    </source>
</evidence>
<dbReference type="InterPro" id="IPR009060">
    <property type="entry name" value="UBA-like_sf"/>
</dbReference>
<sequence length="196" mass="21229">MSQISAKLVADLRAQTGAGLMDCKKALLEAAGDAEQAIAILRKKGVATAAKKAGRDASEGIVESYIHLGGKVGVLVELKCETDFVAKNDDFKAIAKDLAMHVAAASPLYVNREDVPEEVVEKEREIAVSQAEGKPPQAIQKIVEGKLDKYFSTICLMEQPFVKNPDQSIRDLLTENVSKMGENLVIGRFARFQLGE</sequence>
<reference evidence="9 10" key="1">
    <citation type="submission" date="2020-07" db="EMBL/GenBank/DDBJ databases">
        <authorList>
            <person name="Feng X."/>
        </authorList>
    </citation>
    <scope>NUCLEOTIDE SEQUENCE [LARGE SCALE GENOMIC DNA]</scope>
    <source>
        <strain evidence="9 10">JCM14086</strain>
    </source>
</reference>
<accession>A0A7X1AXP7</accession>
<organism evidence="9 10">
    <name type="scientific">Puniceicoccus vermicola</name>
    <dbReference type="NCBI Taxonomy" id="388746"/>
    <lineage>
        <taxon>Bacteria</taxon>
        <taxon>Pseudomonadati</taxon>
        <taxon>Verrucomicrobiota</taxon>
        <taxon>Opitutia</taxon>
        <taxon>Puniceicoccales</taxon>
        <taxon>Puniceicoccaceae</taxon>
        <taxon>Puniceicoccus</taxon>
    </lineage>
</organism>
<dbReference type="PANTHER" id="PTHR11741">
    <property type="entry name" value="ELONGATION FACTOR TS"/>
    <property type="match status" value="1"/>
</dbReference>
<evidence type="ECO:0000256" key="4">
    <source>
        <dbReference type="ARBA" id="ARBA00022917"/>
    </source>
</evidence>
<dbReference type="HAMAP" id="MF_00050">
    <property type="entry name" value="EF_Ts"/>
    <property type="match status" value="1"/>
</dbReference>
<dbReference type="GO" id="GO:0003746">
    <property type="term" value="F:translation elongation factor activity"/>
    <property type="evidence" value="ECO:0007669"/>
    <property type="project" value="UniProtKB-UniRule"/>
</dbReference>
<comment type="subcellular location">
    <subcellularLocation>
        <location evidence="5 7">Cytoplasm</location>
    </subcellularLocation>
</comment>
<protein>
    <recommendedName>
        <fullName evidence="2 5">Elongation factor Ts</fullName>
        <shortName evidence="5">EF-Ts</shortName>
    </recommendedName>
</protein>
<feature type="domain" description="Translation elongation factor EFTs/EF1B dimerisation" evidence="8">
    <location>
        <begin position="57"/>
        <end position="196"/>
    </location>
</feature>
<evidence type="ECO:0000259" key="8">
    <source>
        <dbReference type="Pfam" id="PF00889"/>
    </source>
</evidence>
<evidence type="ECO:0000256" key="2">
    <source>
        <dbReference type="ARBA" id="ARBA00016956"/>
    </source>
</evidence>
<dbReference type="EMBL" id="JACHVA010000080">
    <property type="protein sequence ID" value="MBC2601928.1"/>
    <property type="molecule type" value="Genomic_DNA"/>
</dbReference>
<evidence type="ECO:0000256" key="6">
    <source>
        <dbReference type="RuleBase" id="RU000642"/>
    </source>
</evidence>
<feature type="region of interest" description="Involved in Mg(2+) ion dislocation from EF-Tu" evidence="5">
    <location>
        <begin position="82"/>
        <end position="85"/>
    </location>
</feature>
<dbReference type="GO" id="GO:0005737">
    <property type="term" value="C:cytoplasm"/>
    <property type="evidence" value="ECO:0007669"/>
    <property type="project" value="UniProtKB-SubCell"/>
</dbReference>
<comment type="function">
    <text evidence="5 6">Associates with the EF-Tu.GDP complex and induces the exchange of GDP to GTP. It remains bound to the aminoacyl-tRNA.EF-Tu.GTP complex up to the GTP hydrolysis stage on the ribosome.</text>
</comment>
<dbReference type="Gene3D" id="3.30.479.20">
    <property type="entry name" value="Elongation factor Ts, dimerisation domain"/>
    <property type="match status" value="1"/>
</dbReference>
<dbReference type="SUPFAM" id="SSF54713">
    <property type="entry name" value="Elongation factor Ts (EF-Ts), dimerisation domain"/>
    <property type="match status" value="1"/>
</dbReference>
<dbReference type="Pfam" id="PF00889">
    <property type="entry name" value="EF_TS"/>
    <property type="match status" value="1"/>
</dbReference>
<dbReference type="Gene3D" id="1.10.8.10">
    <property type="entry name" value="DNA helicase RuvA subunit, C-terminal domain"/>
    <property type="match status" value="1"/>
</dbReference>
<comment type="caution">
    <text evidence="9">The sequence shown here is derived from an EMBL/GenBank/DDBJ whole genome shotgun (WGS) entry which is preliminary data.</text>
</comment>
<evidence type="ECO:0000256" key="3">
    <source>
        <dbReference type="ARBA" id="ARBA00022768"/>
    </source>
</evidence>
<evidence type="ECO:0000256" key="5">
    <source>
        <dbReference type="HAMAP-Rule" id="MF_00050"/>
    </source>
</evidence>